<comment type="subcellular location">
    <subcellularLocation>
        <location evidence="7">Cell membrane</location>
        <topology evidence="7">Peripheral membrane protein</topology>
    </subcellularLocation>
    <subcellularLocation>
        <location evidence="1">Endomembrane system</location>
        <topology evidence="1">Peripheral membrane protein</topology>
    </subcellularLocation>
</comment>
<accession>A0AAP9D778</accession>
<feature type="coiled-coil region" evidence="9">
    <location>
        <begin position="93"/>
        <end position="127"/>
    </location>
</feature>
<dbReference type="NCBIfam" id="TIGR01216">
    <property type="entry name" value="ATP_synt_epsi"/>
    <property type="match status" value="1"/>
</dbReference>
<dbReference type="GO" id="GO:0005524">
    <property type="term" value="F:ATP binding"/>
    <property type="evidence" value="ECO:0007669"/>
    <property type="project" value="UniProtKB-UniRule"/>
</dbReference>
<protein>
    <recommendedName>
        <fullName evidence="7">ATP synthase epsilon chain</fullName>
    </recommendedName>
    <alternativeName>
        <fullName evidence="7">ATP synthase F1 sector epsilon subunit</fullName>
    </alternativeName>
    <alternativeName>
        <fullName evidence="7">F-ATPase epsilon subunit</fullName>
    </alternativeName>
</protein>
<evidence type="ECO:0000256" key="7">
    <source>
        <dbReference type="HAMAP-Rule" id="MF_00530"/>
    </source>
</evidence>
<keyword evidence="7 8" id="KW-0066">ATP synthesis</keyword>
<evidence type="ECO:0000256" key="2">
    <source>
        <dbReference type="ARBA" id="ARBA00005712"/>
    </source>
</evidence>
<dbReference type="AlphaFoldDB" id="A0AAP9D778"/>
<dbReference type="CDD" id="cd12152">
    <property type="entry name" value="F1-ATPase_delta"/>
    <property type="match status" value="1"/>
</dbReference>
<evidence type="ECO:0000256" key="9">
    <source>
        <dbReference type="SAM" id="Coils"/>
    </source>
</evidence>
<dbReference type="InterPro" id="IPR001469">
    <property type="entry name" value="ATP_synth_F1_dsu/esu"/>
</dbReference>
<evidence type="ECO:0000256" key="8">
    <source>
        <dbReference type="RuleBase" id="RU003656"/>
    </source>
</evidence>
<evidence type="ECO:0000256" key="6">
    <source>
        <dbReference type="ARBA" id="ARBA00023196"/>
    </source>
</evidence>
<dbReference type="Proteomes" id="UP000318231">
    <property type="component" value="Chromosome"/>
</dbReference>
<dbReference type="EMBL" id="CP041200">
    <property type="protein sequence ID" value="QDI64721.1"/>
    <property type="molecule type" value="Genomic_DNA"/>
</dbReference>
<evidence type="ECO:0000256" key="1">
    <source>
        <dbReference type="ARBA" id="ARBA00004184"/>
    </source>
</evidence>
<keyword evidence="7" id="KW-0375">Hydrogen ion transport</keyword>
<dbReference type="SMR" id="A0AAP9D778"/>
<comment type="similarity">
    <text evidence="2 7 8">Belongs to the ATPase epsilon chain family.</text>
</comment>
<feature type="domain" description="ATP synthase F1 complex delta/epsilon subunit N-terminal" evidence="10">
    <location>
        <begin position="6"/>
        <end position="83"/>
    </location>
</feature>
<reference evidence="11 12" key="1">
    <citation type="submission" date="2019-07" db="EMBL/GenBank/DDBJ databases">
        <title>Comparative genomics of three clinical Ureaplasma species: analysis of their core genomes and virulence factors.</title>
        <authorList>
            <person name="Yang T."/>
            <person name="Zhang Y."/>
            <person name="Li X."/>
            <person name="Kong Y."/>
            <person name="Yu H."/>
            <person name="Ruan Z."/>
            <person name="Xie X."/>
            <person name="Zhang J."/>
        </authorList>
    </citation>
    <scope>NUCLEOTIDE SEQUENCE [LARGE SCALE GENOMIC DNA]</scope>
    <source>
        <strain evidence="11 12">132</strain>
    </source>
</reference>
<dbReference type="RefSeq" id="WP_004025580.1">
    <property type="nucleotide sequence ID" value="NZ_CP041200.1"/>
</dbReference>
<comment type="function">
    <text evidence="7">Produces ATP from ADP in the presence of a proton gradient across the membrane.</text>
</comment>
<sequence length="136" mass="15790">MANLTKLKIVTPYAQNLEKDVYSVELKTSEGRIAVLPDHNPLMSIIENHVAYIRELPNAPRKPLLLLDGIVYVEEHQVRVFSDYFKFLDEIKIDEINSLLNKLKNDLANEEDDKKKLQLKSKIKLNESILIAYKDR</sequence>
<name>A0AAP9D778_UREUR</name>
<keyword evidence="7" id="KW-1003">Cell membrane</keyword>
<evidence type="ECO:0000256" key="5">
    <source>
        <dbReference type="ARBA" id="ARBA00023136"/>
    </source>
</evidence>
<dbReference type="GO" id="GO:0046933">
    <property type="term" value="F:proton-transporting ATP synthase activity, rotational mechanism"/>
    <property type="evidence" value="ECO:0007669"/>
    <property type="project" value="UniProtKB-UniRule"/>
</dbReference>
<evidence type="ECO:0000256" key="4">
    <source>
        <dbReference type="ARBA" id="ARBA00023065"/>
    </source>
</evidence>
<proteinExistence type="inferred from homology"/>
<dbReference type="GO" id="GO:0045259">
    <property type="term" value="C:proton-transporting ATP synthase complex"/>
    <property type="evidence" value="ECO:0007669"/>
    <property type="project" value="UniProtKB-KW"/>
</dbReference>
<dbReference type="Gene3D" id="2.60.15.10">
    <property type="entry name" value="F0F1 ATP synthase delta/epsilon subunit, N-terminal"/>
    <property type="match status" value="1"/>
</dbReference>
<keyword evidence="4 7" id="KW-0406">Ion transport</keyword>
<dbReference type="GeneID" id="93848627"/>
<dbReference type="SUPFAM" id="SSF51344">
    <property type="entry name" value="Epsilon subunit of F1F0-ATP synthase N-terminal domain"/>
    <property type="match status" value="1"/>
</dbReference>
<dbReference type="InterPro" id="IPR036771">
    <property type="entry name" value="ATPsynth_dsu/esu_N"/>
</dbReference>
<evidence type="ECO:0000256" key="3">
    <source>
        <dbReference type="ARBA" id="ARBA00022448"/>
    </source>
</evidence>
<keyword evidence="9" id="KW-0175">Coiled coil</keyword>
<evidence type="ECO:0000313" key="11">
    <source>
        <dbReference type="EMBL" id="QDI64721.1"/>
    </source>
</evidence>
<dbReference type="InterPro" id="IPR020546">
    <property type="entry name" value="ATP_synth_F1_dsu/esu_N"/>
</dbReference>
<dbReference type="Pfam" id="PF02823">
    <property type="entry name" value="ATP-synt_DE_N"/>
    <property type="match status" value="1"/>
</dbReference>
<dbReference type="GO" id="GO:0012505">
    <property type="term" value="C:endomembrane system"/>
    <property type="evidence" value="ECO:0007669"/>
    <property type="project" value="UniProtKB-SubCell"/>
</dbReference>
<evidence type="ECO:0000313" key="12">
    <source>
        <dbReference type="Proteomes" id="UP000318231"/>
    </source>
</evidence>
<organism evidence="11 12">
    <name type="scientific">Ureaplasma urealyticum</name>
    <name type="common">Ureaplasma urealyticum biotype 2</name>
    <dbReference type="NCBI Taxonomy" id="2130"/>
    <lineage>
        <taxon>Bacteria</taxon>
        <taxon>Bacillati</taxon>
        <taxon>Mycoplasmatota</taxon>
        <taxon>Mycoplasmoidales</taxon>
        <taxon>Mycoplasmoidaceae</taxon>
        <taxon>Ureaplasma</taxon>
    </lineage>
</organism>
<comment type="subunit">
    <text evidence="7 8">F-type ATPases have 2 components, CF(1) - the catalytic core - and CF(0) - the membrane proton channel. CF(1) has five subunits: alpha(3), beta(3), gamma(1), delta(1), epsilon(1). CF(0) has three main subunits: a, b and c.</text>
</comment>
<keyword evidence="5 7" id="KW-0472">Membrane</keyword>
<evidence type="ECO:0000259" key="10">
    <source>
        <dbReference type="Pfam" id="PF02823"/>
    </source>
</evidence>
<keyword evidence="3 7" id="KW-0813">Transport</keyword>
<keyword evidence="6 7" id="KW-0139">CF(1)</keyword>
<dbReference type="HAMAP" id="MF_00530">
    <property type="entry name" value="ATP_synth_epsil_bac"/>
    <property type="match status" value="1"/>
</dbReference>
<dbReference type="GO" id="GO:0005886">
    <property type="term" value="C:plasma membrane"/>
    <property type="evidence" value="ECO:0007669"/>
    <property type="project" value="UniProtKB-SubCell"/>
</dbReference>
<gene>
    <name evidence="7 11" type="primary">atpC</name>
    <name evidence="11" type="ORF">FJM05_00695</name>
</gene>